<evidence type="ECO:0000313" key="21">
    <source>
        <dbReference type="Proteomes" id="UP000008744"/>
    </source>
</evidence>
<dbReference type="AlphaFoldDB" id="B4H3I9"/>
<evidence type="ECO:0000256" key="13">
    <source>
        <dbReference type="ARBA" id="ARBA00023264"/>
    </source>
</evidence>
<evidence type="ECO:0000256" key="17">
    <source>
        <dbReference type="ARBA" id="ARBA00038923"/>
    </source>
</evidence>
<dbReference type="EC" id="2.3.1.n6" evidence="17"/>
<dbReference type="GO" id="GO:0047184">
    <property type="term" value="F:1-acylglycerophosphocholine O-acyltransferase activity"/>
    <property type="evidence" value="ECO:0007669"/>
    <property type="project" value="UniProtKB-EC"/>
</dbReference>
<dbReference type="EMBL" id="CH479206">
    <property type="protein sequence ID" value="EDW30929.1"/>
    <property type="molecule type" value="Genomic_DNA"/>
</dbReference>
<name>B4H3I9_DROPE</name>
<evidence type="ECO:0000256" key="2">
    <source>
        <dbReference type="ARBA" id="ARBA00004240"/>
    </source>
</evidence>
<evidence type="ECO:0000256" key="3">
    <source>
        <dbReference type="ARBA" id="ARBA00005074"/>
    </source>
</evidence>
<dbReference type="GO" id="GO:0030258">
    <property type="term" value="P:lipid modification"/>
    <property type="evidence" value="ECO:0007669"/>
    <property type="project" value="TreeGrafter"/>
</dbReference>
<dbReference type="GO" id="GO:0006656">
    <property type="term" value="P:phosphatidylcholine biosynthetic process"/>
    <property type="evidence" value="ECO:0007669"/>
    <property type="project" value="TreeGrafter"/>
</dbReference>
<keyword evidence="6" id="KW-0808">Transferase</keyword>
<comment type="pathway">
    <text evidence="3">Lipid metabolism; phospholipid metabolism.</text>
</comment>
<keyword evidence="7 19" id="KW-0812">Transmembrane</keyword>
<sequence length="144" mass="16780">MEHYVQSFNVNTNQWVGQYIYKRLKFLNNRTISYGAALGFLAIWHGYHSGYYMAFLMEYMVVSTEKQITNFYDKVVLPRYGNFLNSSDVYKILYFATLKSYNIVYMGWCLASFVFLKPSTFEALPLPMPLPLPMSVPPPLLLLP</sequence>
<keyword evidence="8" id="KW-0256">Endoplasmic reticulum</keyword>
<reference evidence="20 21" key="1">
    <citation type="journal article" date="2007" name="Nature">
        <title>Evolution of genes and genomes on the Drosophila phylogeny.</title>
        <authorList>
            <consortium name="Drosophila 12 Genomes Consortium"/>
            <person name="Clark A.G."/>
            <person name="Eisen M.B."/>
            <person name="Smith D.R."/>
            <person name="Bergman C.M."/>
            <person name="Oliver B."/>
            <person name="Markow T.A."/>
            <person name="Kaufman T.C."/>
            <person name="Kellis M."/>
            <person name="Gelbart W."/>
            <person name="Iyer V.N."/>
            <person name="Pollard D.A."/>
            <person name="Sackton T.B."/>
            <person name="Larracuente A.M."/>
            <person name="Singh N.D."/>
            <person name="Abad J.P."/>
            <person name="Abt D.N."/>
            <person name="Adryan B."/>
            <person name="Aguade M."/>
            <person name="Akashi H."/>
            <person name="Anderson W.W."/>
            <person name="Aquadro C.F."/>
            <person name="Ardell D.H."/>
            <person name="Arguello R."/>
            <person name="Artieri C.G."/>
            <person name="Barbash D.A."/>
            <person name="Barker D."/>
            <person name="Barsanti P."/>
            <person name="Batterham P."/>
            <person name="Batzoglou S."/>
            <person name="Begun D."/>
            <person name="Bhutkar A."/>
            <person name="Blanco E."/>
            <person name="Bosak S.A."/>
            <person name="Bradley R.K."/>
            <person name="Brand A.D."/>
            <person name="Brent M.R."/>
            <person name="Brooks A.N."/>
            <person name="Brown R.H."/>
            <person name="Butlin R.K."/>
            <person name="Caggese C."/>
            <person name="Calvi B.R."/>
            <person name="Bernardo de Carvalho A."/>
            <person name="Caspi A."/>
            <person name="Castrezana S."/>
            <person name="Celniker S.E."/>
            <person name="Chang J.L."/>
            <person name="Chapple C."/>
            <person name="Chatterji S."/>
            <person name="Chinwalla A."/>
            <person name="Civetta A."/>
            <person name="Clifton S.W."/>
            <person name="Comeron J.M."/>
            <person name="Costello J.C."/>
            <person name="Coyne J.A."/>
            <person name="Daub J."/>
            <person name="David R.G."/>
            <person name="Delcher A.L."/>
            <person name="Delehaunty K."/>
            <person name="Do C.B."/>
            <person name="Ebling H."/>
            <person name="Edwards K."/>
            <person name="Eickbush T."/>
            <person name="Evans J.D."/>
            <person name="Filipski A."/>
            <person name="Findeiss S."/>
            <person name="Freyhult E."/>
            <person name="Fulton L."/>
            <person name="Fulton R."/>
            <person name="Garcia A.C."/>
            <person name="Gardiner A."/>
            <person name="Garfield D.A."/>
            <person name="Garvin B.E."/>
            <person name="Gibson G."/>
            <person name="Gilbert D."/>
            <person name="Gnerre S."/>
            <person name="Godfrey J."/>
            <person name="Good R."/>
            <person name="Gotea V."/>
            <person name="Gravely B."/>
            <person name="Greenberg A.J."/>
            <person name="Griffiths-Jones S."/>
            <person name="Gross S."/>
            <person name="Guigo R."/>
            <person name="Gustafson E.A."/>
            <person name="Haerty W."/>
            <person name="Hahn M.W."/>
            <person name="Halligan D.L."/>
            <person name="Halpern A.L."/>
            <person name="Halter G.M."/>
            <person name="Han M.V."/>
            <person name="Heger A."/>
            <person name="Hillier L."/>
            <person name="Hinrichs A.S."/>
            <person name="Holmes I."/>
            <person name="Hoskins R.A."/>
            <person name="Hubisz M.J."/>
            <person name="Hultmark D."/>
            <person name="Huntley M.A."/>
            <person name="Jaffe D.B."/>
            <person name="Jagadeeshan S."/>
            <person name="Jeck W.R."/>
            <person name="Johnson J."/>
            <person name="Jones C.D."/>
            <person name="Jordan W.C."/>
            <person name="Karpen G.H."/>
            <person name="Kataoka E."/>
            <person name="Keightley P.D."/>
            <person name="Kheradpour P."/>
            <person name="Kirkness E.F."/>
            <person name="Koerich L.B."/>
            <person name="Kristiansen K."/>
            <person name="Kudrna D."/>
            <person name="Kulathinal R.J."/>
            <person name="Kumar S."/>
            <person name="Kwok R."/>
            <person name="Lander E."/>
            <person name="Langley C.H."/>
            <person name="Lapoint R."/>
            <person name="Lazzaro B.P."/>
            <person name="Lee S.J."/>
            <person name="Levesque L."/>
            <person name="Li R."/>
            <person name="Lin C.F."/>
            <person name="Lin M.F."/>
            <person name="Lindblad-Toh K."/>
            <person name="Llopart A."/>
            <person name="Long M."/>
            <person name="Low L."/>
            <person name="Lozovsky E."/>
            <person name="Lu J."/>
            <person name="Luo M."/>
            <person name="Machado C.A."/>
            <person name="Makalowski W."/>
            <person name="Marzo M."/>
            <person name="Matsuda M."/>
            <person name="Matzkin L."/>
            <person name="McAllister B."/>
            <person name="McBride C.S."/>
            <person name="McKernan B."/>
            <person name="McKernan K."/>
            <person name="Mendez-Lago M."/>
            <person name="Minx P."/>
            <person name="Mollenhauer M.U."/>
            <person name="Montooth K."/>
            <person name="Mount S.M."/>
            <person name="Mu X."/>
            <person name="Myers E."/>
            <person name="Negre B."/>
            <person name="Newfeld S."/>
            <person name="Nielsen R."/>
            <person name="Noor M.A."/>
            <person name="O'Grady P."/>
            <person name="Pachter L."/>
            <person name="Papaceit M."/>
            <person name="Parisi M.J."/>
            <person name="Parisi M."/>
            <person name="Parts L."/>
            <person name="Pedersen J.S."/>
            <person name="Pesole G."/>
            <person name="Phillippy A.M."/>
            <person name="Ponting C.P."/>
            <person name="Pop M."/>
            <person name="Porcelli D."/>
            <person name="Powell J.R."/>
            <person name="Prohaska S."/>
            <person name="Pruitt K."/>
            <person name="Puig M."/>
            <person name="Quesneville H."/>
            <person name="Ram K.R."/>
            <person name="Rand D."/>
            <person name="Rasmussen M.D."/>
            <person name="Reed L.K."/>
            <person name="Reenan R."/>
            <person name="Reily A."/>
            <person name="Remington K.A."/>
            <person name="Rieger T.T."/>
            <person name="Ritchie M.G."/>
            <person name="Robin C."/>
            <person name="Rogers Y.H."/>
            <person name="Rohde C."/>
            <person name="Rozas J."/>
            <person name="Rubenfield M.J."/>
            <person name="Ruiz A."/>
            <person name="Russo S."/>
            <person name="Salzberg S.L."/>
            <person name="Sanchez-Gracia A."/>
            <person name="Saranga D.J."/>
            <person name="Sato H."/>
            <person name="Schaeffer S.W."/>
            <person name="Schatz M.C."/>
            <person name="Schlenke T."/>
            <person name="Schwartz R."/>
            <person name="Segarra C."/>
            <person name="Singh R.S."/>
            <person name="Sirot L."/>
            <person name="Sirota M."/>
            <person name="Sisneros N.B."/>
            <person name="Smith C.D."/>
            <person name="Smith T.F."/>
            <person name="Spieth J."/>
            <person name="Stage D.E."/>
            <person name="Stark A."/>
            <person name="Stephan W."/>
            <person name="Strausberg R.L."/>
            <person name="Strempel S."/>
            <person name="Sturgill D."/>
            <person name="Sutton G."/>
            <person name="Sutton G.G."/>
            <person name="Tao W."/>
            <person name="Teichmann S."/>
            <person name="Tobari Y.N."/>
            <person name="Tomimura Y."/>
            <person name="Tsolas J.M."/>
            <person name="Valente V.L."/>
            <person name="Venter E."/>
            <person name="Venter J.C."/>
            <person name="Vicario S."/>
            <person name="Vieira F.G."/>
            <person name="Vilella A.J."/>
            <person name="Villasante A."/>
            <person name="Walenz B."/>
            <person name="Wang J."/>
            <person name="Wasserman M."/>
            <person name="Watts T."/>
            <person name="Wilson D."/>
            <person name="Wilson R.K."/>
            <person name="Wing R.A."/>
            <person name="Wolfner M.F."/>
            <person name="Wong A."/>
            <person name="Wong G.K."/>
            <person name="Wu C.I."/>
            <person name="Wu G."/>
            <person name="Yamamoto D."/>
            <person name="Yang H.P."/>
            <person name="Yang S.P."/>
            <person name="Yorke J.A."/>
            <person name="Yoshida K."/>
            <person name="Zdobnov E."/>
            <person name="Zhang P."/>
            <person name="Zhang Y."/>
            <person name="Zimin A.V."/>
            <person name="Baldwin J."/>
            <person name="Abdouelleil A."/>
            <person name="Abdulkadir J."/>
            <person name="Abebe A."/>
            <person name="Abera B."/>
            <person name="Abreu J."/>
            <person name="Acer S.C."/>
            <person name="Aftuck L."/>
            <person name="Alexander A."/>
            <person name="An P."/>
            <person name="Anderson E."/>
            <person name="Anderson S."/>
            <person name="Arachi H."/>
            <person name="Azer M."/>
            <person name="Bachantsang P."/>
            <person name="Barry A."/>
            <person name="Bayul T."/>
            <person name="Berlin A."/>
            <person name="Bessette D."/>
            <person name="Bloom T."/>
            <person name="Blye J."/>
            <person name="Boguslavskiy L."/>
            <person name="Bonnet C."/>
            <person name="Boukhgalter B."/>
            <person name="Bourzgui I."/>
            <person name="Brown A."/>
            <person name="Cahill P."/>
            <person name="Channer S."/>
            <person name="Cheshatsang Y."/>
            <person name="Chuda L."/>
            <person name="Citroen M."/>
            <person name="Collymore A."/>
            <person name="Cooke P."/>
            <person name="Costello M."/>
            <person name="D'Aco K."/>
            <person name="Daza R."/>
            <person name="De Haan G."/>
            <person name="DeGray S."/>
            <person name="DeMaso C."/>
            <person name="Dhargay N."/>
            <person name="Dooley K."/>
            <person name="Dooley E."/>
            <person name="Doricent M."/>
            <person name="Dorje P."/>
            <person name="Dorjee K."/>
            <person name="Dupes A."/>
            <person name="Elong R."/>
            <person name="Falk J."/>
            <person name="Farina A."/>
            <person name="Faro S."/>
            <person name="Ferguson D."/>
            <person name="Fisher S."/>
            <person name="Foley C.D."/>
            <person name="Franke A."/>
            <person name="Friedrich D."/>
            <person name="Gadbois L."/>
            <person name="Gearin G."/>
            <person name="Gearin C.R."/>
            <person name="Giannoukos G."/>
            <person name="Goode T."/>
            <person name="Graham J."/>
            <person name="Grandbois E."/>
            <person name="Grewal S."/>
            <person name="Gyaltsen K."/>
            <person name="Hafez N."/>
            <person name="Hagos B."/>
            <person name="Hall J."/>
            <person name="Henson C."/>
            <person name="Hollinger A."/>
            <person name="Honan T."/>
            <person name="Huard M.D."/>
            <person name="Hughes L."/>
            <person name="Hurhula B."/>
            <person name="Husby M.E."/>
            <person name="Kamat A."/>
            <person name="Kanga B."/>
            <person name="Kashin S."/>
            <person name="Khazanovich D."/>
            <person name="Kisner P."/>
            <person name="Lance K."/>
            <person name="Lara M."/>
            <person name="Lee W."/>
            <person name="Lennon N."/>
            <person name="Letendre F."/>
            <person name="LeVine R."/>
            <person name="Lipovsky A."/>
            <person name="Liu X."/>
            <person name="Liu J."/>
            <person name="Liu S."/>
            <person name="Lokyitsang T."/>
            <person name="Lokyitsang Y."/>
            <person name="Lubonja R."/>
            <person name="Lui A."/>
            <person name="MacDonald P."/>
            <person name="Magnisalis V."/>
            <person name="Maru K."/>
            <person name="Matthews C."/>
            <person name="McCusker W."/>
            <person name="McDonough S."/>
            <person name="Mehta T."/>
            <person name="Meldrim J."/>
            <person name="Meneus L."/>
            <person name="Mihai O."/>
            <person name="Mihalev A."/>
            <person name="Mihova T."/>
            <person name="Mittelman R."/>
            <person name="Mlenga V."/>
            <person name="Montmayeur A."/>
            <person name="Mulrain L."/>
            <person name="Navidi A."/>
            <person name="Naylor J."/>
            <person name="Negash T."/>
            <person name="Nguyen T."/>
            <person name="Nguyen N."/>
            <person name="Nicol R."/>
            <person name="Norbu C."/>
            <person name="Norbu N."/>
            <person name="Novod N."/>
            <person name="O'Neill B."/>
            <person name="Osman S."/>
            <person name="Markiewicz E."/>
            <person name="Oyono O.L."/>
            <person name="Patti C."/>
            <person name="Phunkhang P."/>
            <person name="Pierre F."/>
            <person name="Priest M."/>
            <person name="Raghuraman S."/>
            <person name="Rege F."/>
            <person name="Reyes R."/>
            <person name="Rise C."/>
            <person name="Rogov P."/>
            <person name="Ross K."/>
            <person name="Ryan E."/>
            <person name="Settipalli S."/>
            <person name="Shea T."/>
            <person name="Sherpa N."/>
            <person name="Shi L."/>
            <person name="Shih D."/>
            <person name="Sparrow T."/>
            <person name="Spaulding J."/>
            <person name="Stalker J."/>
            <person name="Stange-Thomann N."/>
            <person name="Stavropoulos S."/>
            <person name="Stone C."/>
            <person name="Strader C."/>
            <person name="Tesfaye S."/>
            <person name="Thomson T."/>
            <person name="Thoulutsang Y."/>
            <person name="Thoulutsang D."/>
            <person name="Topham K."/>
            <person name="Topping I."/>
            <person name="Tsamla T."/>
            <person name="Vassiliev H."/>
            <person name="Vo A."/>
            <person name="Wangchuk T."/>
            <person name="Wangdi T."/>
            <person name="Weiand M."/>
            <person name="Wilkinson J."/>
            <person name="Wilson A."/>
            <person name="Yadav S."/>
            <person name="Young G."/>
            <person name="Yu Q."/>
            <person name="Zembek L."/>
            <person name="Zhong D."/>
            <person name="Zimmer A."/>
            <person name="Zwirko Z."/>
            <person name="Jaffe D.B."/>
            <person name="Alvarez P."/>
            <person name="Brockman W."/>
            <person name="Butler J."/>
            <person name="Chin C."/>
            <person name="Gnerre S."/>
            <person name="Grabherr M."/>
            <person name="Kleber M."/>
            <person name="Mauceli E."/>
            <person name="MacCallum I."/>
        </authorList>
    </citation>
    <scope>NUCLEOTIDE SEQUENCE [LARGE SCALE GENOMIC DNA]</scope>
    <source>
        <strain evidence="21">MSH-3 / Tucson 14011-0111.49</strain>
    </source>
</reference>
<evidence type="ECO:0000256" key="5">
    <source>
        <dbReference type="ARBA" id="ARBA00022516"/>
    </source>
</evidence>
<gene>
    <name evidence="20" type="primary">Dper\GL12606</name>
    <name evidence="20" type="ORF">Dper_GL12606</name>
</gene>
<keyword evidence="10" id="KW-0443">Lipid metabolism</keyword>
<feature type="transmembrane region" description="Helical" evidence="19">
    <location>
        <begin position="31"/>
        <end position="47"/>
    </location>
</feature>
<evidence type="ECO:0000256" key="7">
    <source>
        <dbReference type="ARBA" id="ARBA00022692"/>
    </source>
</evidence>
<evidence type="ECO:0000256" key="4">
    <source>
        <dbReference type="ARBA" id="ARBA00010323"/>
    </source>
</evidence>
<dbReference type="EC" id="2.3.1.23" evidence="16"/>
<evidence type="ECO:0000256" key="8">
    <source>
        <dbReference type="ARBA" id="ARBA00022824"/>
    </source>
</evidence>
<dbReference type="HOGENOM" id="CLU_1798464_0_0_1"/>
<feature type="transmembrane region" description="Helical" evidence="19">
    <location>
        <begin position="92"/>
        <end position="116"/>
    </location>
</feature>
<keyword evidence="14" id="KW-0012">Acyltransferase</keyword>
<organism evidence="21">
    <name type="scientific">Drosophila persimilis</name>
    <name type="common">Fruit fly</name>
    <dbReference type="NCBI Taxonomy" id="7234"/>
    <lineage>
        <taxon>Eukaryota</taxon>
        <taxon>Metazoa</taxon>
        <taxon>Ecdysozoa</taxon>
        <taxon>Arthropoda</taxon>
        <taxon>Hexapoda</taxon>
        <taxon>Insecta</taxon>
        <taxon>Pterygota</taxon>
        <taxon>Neoptera</taxon>
        <taxon>Endopterygota</taxon>
        <taxon>Diptera</taxon>
        <taxon>Brachycera</taxon>
        <taxon>Muscomorpha</taxon>
        <taxon>Ephydroidea</taxon>
        <taxon>Drosophilidae</taxon>
        <taxon>Drosophila</taxon>
        <taxon>Sophophora</taxon>
    </lineage>
</organism>
<keyword evidence="5" id="KW-0444">Lipid biosynthesis</keyword>
<comment type="pathway">
    <text evidence="15">Phospholipid metabolism.</text>
</comment>
<dbReference type="GO" id="GO:0071617">
    <property type="term" value="F:lysophospholipid acyltransferase activity"/>
    <property type="evidence" value="ECO:0007669"/>
    <property type="project" value="TreeGrafter"/>
</dbReference>
<comment type="similarity">
    <text evidence="4">Belongs to the membrane-bound acyltransferase family.</text>
</comment>
<comment type="subcellular location">
    <subcellularLocation>
        <location evidence="2">Endoplasmic reticulum</location>
    </subcellularLocation>
    <subcellularLocation>
        <location evidence="1">Membrane</location>
        <topology evidence="1">Multi-pass membrane protein</topology>
    </subcellularLocation>
</comment>
<dbReference type="PANTHER" id="PTHR13906:SF14">
    <property type="entry name" value="LYSOPHOSPHOLIPID ACYLTRANSFERASE 5"/>
    <property type="match status" value="1"/>
</dbReference>
<dbReference type="PANTHER" id="PTHR13906">
    <property type="entry name" value="PORCUPINE"/>
    <property type="match status" value="1"/>
</dbReference>
<evidence type="ECO:0000256" key="6">
    <source>
        <dbReference type="ARBA" id="ARBA00022679"/>
    </source>
</evidence>
<keyword evidence="12" id="KW-0594">Phospholipid biosynthesis</keyword>
<keyword evidence="13" id="KW-1208">Phospholipid metabolism</keyword>
<evidence type="ECO:0000256" key="15">
    <source>
        <dbReference type="ARBA" id="ARBA00025707"/>
    </source>
</evidence>
<evidence type="ECO:0000256" key="19">
    <source>
        <dbReference type="SAM" id="Phobius"/>
    </source>
</evidence>
<evidence type="ECO:0000256" key="18">
    <source>
        <dbReference type="ARBA" id="ARBA00039721"/>
    </source>
</evidence>
<accession>B4H3I9</accession>
<dbReference type="GO" id="GO:0016020">
    <property type="term" value="C:membrane"/>
    <property type="evidence" value="ECO:0007669"/>
    <property type="project" value="UniProtKB-SubCell"/>
</dbReference>
<dbReference type="OrthoDB" id="5974730at2759"/>
<keyword evidence="11 19" id="KW-0472">Membrane</keyword>
<evidence type="ECO:0000256" key="12">
    <source>
        <dbReference type="ARBA" id="ARBA00023209"/>
    </source>
</evidence>
<keyword evidence="9 19" id="KW-1133">Transmembrane helix</keyword>
<evidence type="ECO:0000256" key="10">
    <source>
        <dbReference type="ARBA" id="ARBA00023098"/>
    </source>
</evidence>
<proteinExistence type="inferred from homology"/>
<dbReference type="InterPro" id="IPR004299">
    <property type="entry name" value="MBOAT_fam"/>
</dbReference>
<protein>
    <recommendedName>
        <fullName evidence="18">Lysophospholipid acyltransferase 5</fullName>
        <ecNumber evidence="16">2.3.1.23</ecNumber>
        <ecNumber evidence="17">2.3.1.n6</ecNumber>
    </recommendedName>
</protein>
<evidence type="ECO:0000313" key="20">
    <source>
        <dbReference type="EMBL" id="EDW30929.1"/>
    </source>
</evidence>
<keyword evidence="21" id="KW-1185">Reference proteome</keyword>
<dbReference type="Proteomes" id="UP000008744">
    <property type="component" value="Unassembled WGS sequence"/>
</dbReference>
<evidence type="ECO:0000256" key="9">
    <source>
        <dbReference type="ARBA" id="ARBA00022989"/>
    </source>
</evidence>
<evidence type="ECO:0000256" key="14">
    <source>
        <dbReference type="ARBA" id="ARBA00023315"/>
    </source>
</evidence>
<evidence type="ECO:0000256" key="1">
    <source>
        <dbReference type="ARBA" id="ARBA00004141"/>
    </source>
</evidence>
<dbReference type="Pfam" id="PF03062">
    <property type="entry name" value="MBOAT"/>
    <property type="match status" value="1"/>
</dbReference>
<dbReference type="eggNOG" id="KOG2705">
    <property type="taxonomic scope" value="Eukaryota"/>
</dbReference>
<dbReference type="InterPro" id="IPR049941">
    <property type="entry name" value="LPLAT_7/PORCN-like"/>
</dbReference>
<evidence type="ECO:0000256" key="11">
    <source>
        <dbReference type="ARBA" id="ARBA00023136"/>
    </source>
</evidence>
<evidence type="ECO:0000256" key="16">
    <source>
        <dbReference type="ARBA" id="ARBA00026120"/>
    </source>
</evidence>
<dbReference type="GO" id="GO:0005783">
    <property type="term" value="C:endoplasmic reticulum"/>
    <property type="evidence" value="ECO:0007669"/>
    <property type="project" value="UniProtKB-SubCell"/>
</dbReference>